<dbReference type="Pfam" id="PF01569">
    <property type="entry name" value="PAP2"/>
    <property type="match status" value="1"/>
</dbReference>
<dbReference type="EMBL" id="MCGE01000009">
    <property type="protein sequence ID" value="ORZ17742.1"/>
    <property type="molecule type" value="Genomic_DNA"/>
</dbReference>
<evidence type="ECO:0000313" key="4">
    <source>
        <dbReference type="Proteomes" id="UP000193560"/>
    </source>
</evidence>
<evidence type="ECO:0000259" key="2">
    <source>
        <dbReference type="SMART" id="SM00014"/>
    </source>
</evidence>
<dbReference type="InterPro" id="IPR036938">
    <property type="entry name" value="PAP2/HPO_sf"/>
</dbReference>
<keyword evidence="1" id="KW-1133">Transmembrane helix</keyword>
<dbReference type="PANTHER" id="PTHR14969:SF13">
    <property type="entry name" value="AT30094P"/>
    <property type="match status" value="1"/>
</dbReference>
<comment type="caution">
    <text evidence="3">The sequence shown here is derived from an EMBL/GenBank/DDBJ whole genome shotgun (WGS) entry which is preliminary data.</text>
</comment>
<dbReference type="Proteomes" id="UP000193560">
    <property type="component" value="Unassembled WGS sequence"/>
</dbReference>
<feature type="transmembrane region" description="Helical" evidence="1">
    <location>
        <begin position="9"/>
        <end position="30"/>
    </location>
</feature>
<dbReference type="GO" id="GO:0042392">
    <property type="term" value="F:sphingosine-1-phosphate phosphatase activity"/>
    <property type="evidence" value="ECO:0007669"/>
    <property type="project" value="TreeGrafter"/>
</dbReference>
<evidence type="ECO:0000256" key="1">
    <source>
        <dbReference type="SAM" id="Phobius"/>
    </source>
</evidence>
<protein>
    <recommendedName>
        <fullName evidence="2">Phosphatidic acid phosphatase type 2/haloperoxidase domain-containing protein</fullName>
    </recommendedName>
</protein>
<reference evidence="3 4" key="1">
    <citation type="submission" date="2016-07" db="EMBL/GenBank/DDBJ databases">
        <title>Pervasive Adenine N6-methylation of Active Genes in Fungi.</title>
        <authorList>
            <consortium name="DOE Joint Genome Institute"/>
            <person name="Mondo S.J."/>
            <person name="Dannebaum R.O."/>
            <person name="Kuo R.C."/>
            <person name="Labutti K."/>
            <person name="Haridas S."/>
            <person name="Kuo A."/>
            <person name="Salamov A."/>
            <person name="Ahrendt S.R."/>
            <person name="Lipzen A."/>
            <person name="Sullivan W."/>
            <person name="Andreopoulos W.B."/>
            <person name="Clum A."/>
            <person name="Lindquist E."/>
            <person name="Daum C."/>
            <person name="Ramamoorthy G.K."/>
            <person name="Gryganskyi A."/>
            <person name="Culley D."/>
            <person name="Magnuson J.K."/>
            <person name="James T.Y."/>
            <person name="O'Malley M.A."/>
            <person name="Stajich J.E."/>
            <person name="Spatafora J.W."/>
            <person name="Visel A."/>
            <person name="Grigoriev I.V."/>
        </authorList>
    </citation>
    <scope>NUCLEOTIDE SEQUENCE [LARGE SCALE GENOMIC DNA]</scope>
    <source>
        <strain evidence="3 4">NRRL 1336</strain>
    </source>
</reference>
<dbReference type="SUPFAM" id="SSF48317">
    <property type="entry name" value="Acid phosphatase/Vanadium-dependent haloperoxidase"/>
    <property type="match status" value="1"/>
</dbReference>
<accession>A0A1X2IJL8</accession>
<dbReference type="OrthoDB" id="302705at2759"/>
<feature type="transmembrane region" description="Helical" evidence="1">
    <location>
        <begin position="91"/>
        <end position="109"/>
    </location>
</feature>
<keyword evidence="1" id="KW-0472">Membrane</keyword>
<organism evidence="3 4">
    <name type="scientific">Absidia repens</name>
    <dbReference type="NCBI Taxonomy" id="90262"/>
    <lineage>
        <taxon>Eukaryota</taxon>
        <taxon>Fungi</taxon>
        <taxon>Fungi incertae sedis</taxon>
        <taxon>Mucoromycota</taxon>
        <taxon>Mucoromycotina</taxon>
        <taxon>Mucoromycetes</taxon>
        <taxon>Mucorales</taxon>
        <taxon>Cunninghamellaceae</taxon>
        <taxon>Absidia</taxon>
    </lineage>
</organism>
<keyword evidence="1" id="KW-0812">Transmembrane</keyword>
<dbReference type="AlphaFoldDB" id="A0A1X2IJL8"/>
<dbReference type="STRING" id="90262.A0A1X2IJL8"/>
<proteinExistence type="predicted"/>
<dbReference type="Gene3D" id="1.20.144.10">
    <property type="entry name" value="Phosphatidic acid phosphatase type 2/haloperoxidase"/>
    <property type="match status" value="1"/>
</dbReference>
<gene>
    <name evidence="3" type="ORF">BCR42DRAFT_450304</name>
</gene>
<keyword evidence="4" id="KW-1185">Reference proteome</keyword>
<feature type="transmembrane region" description="Helical" evidence="1">
    <location>
        <begin position="121"/>
        <end position="138"/>
    </location>
</feature>
<name>A0A1X2IJL8_9FUNG</name>
<feature type="domain" description="Phosphatidic acid phosphatase type 2/haloperoxidase" evidence="2">
    <location>
        <begin position="36"/>
        <end position="136"/>
    </location>
</feature>
<evidence type="ECO:0000313" key="3">
    <source>
        <dbReference type="EMBL" id="ORZ17742.1"/>
    </source>
</evidence>
<dbReference type="InterPro" id="IPR000326">
    <property type="entry name" value="PAP2/HPO"/>
</dbReference>
<sequence>MKNKSMDGILAVLAQTKYLVSIATFFLIIYTRSTHFLYFVVGFAWTATLAKSLKKCIKQPRPSGPGYGMPSAHSQIIMFVATYFQCAAYKTTPWLVAGVSLFSLSVVWSRVRLQHHTVSQVLVGALVGILSALLWYFARSSFVFPSIPTFTPYST</sequence>
<dbReference type="SMART" id="SM00014">
    <property type="entry name" value="acidPPc"/>
    <property type="match status" value="1"/>
</dbReference>
<dbReference type="PANTHER" id="PTHR14969">
    <property type="entry name" value="SPHINGOSINE-1-PHOSPHATE PHOSPHOHYDROLASE"/>
    <property type="match status" value="1"/>
</dbReference>